<accession>R0K0T2</accession>
<reference evidence="6 7" key="1">
    <citation type="journal article" date="2012" name="PLoS Pathog.">
        <title>Diverse lifestyles and strategies of plant pathogenesis encoded in the genomes of eighteen Dothideomycetes fungi.</title>
        <authorList>
            <person name="Ohm R.A."/>
            <person name="Feau N."/>
            <person name="Henrissat B."/>
            <person name="Schoch C.L."/>
            <person name="Horwitz B.A."/>
            <person name="Barry K.W."/>
            <person name="Condon B.J."/>
            <person name="Copeland A.C."/>
            <person name="Dhillon B."/>
            <person name="Glaser F."/>
            <person name="Hesse C.N."/>
            <person name="Kosti I."/>
            <person name="LaButti K."/>
            <person name="Lindquist E.A."/>
            <person name="Lucas S."/>
            <person name="Salamov A.A."/>
            <person name="Bradshaw R.E."/>
            <person name="Ciuffetti L."/>
            <person name="Hamelin R.C."/>
            <person name="Kema G.H.J."/>
            <person name="Lawrence C."/>
            <person name="Scott J.A."/>
            <person name="Spatafora J.W."/>
            <person name="Turgeon B.G."/>
            <person name="de Wit P.J.G.M."/>
            <person name="Zhong S."/>
            <person name="Goodwin S.B."/>
            <person name="Grigoriev I.V."/>
        </authorList>
    </citation>
    <scope>NUCLEOTIDE SEQUENCE [LARGE SCALE GENOMIC DNA]</scope>
    <source>
        <strain evidence="7">28A</strain>
    </source>
</reference>
<dbReference type="RefSeq" id="XP_008029047.1">
    <property type="nucleotide sequence ID" value="XM_008030856.1"/>
</dbReference>
<dbReference type="AlphaFoldDB" id="R0K0T2"/>
<dbReference type="SMART" id="SM00325">
    <property type="entry name" value="RhoGEF"/>
    <property type="match status" value="1"/>
</dbReference>
<evidence type="ECO:0000259" key="4">
    <source>
        <dbReference type="PROSITE" id="PS50010"/>
    </source>
</evidence>
<dbReference type="PROSITE" id="PS50219">
    <property type="entry name" value="CNH"/>
    <property type="match status" value="1"/>
</dbReference>
<dbReference type="InterPro" id="IPR036388">
    <property type="entry name" value="WH-like_DNA-bd_sf"/>
</dbReference>
<dbReference type="Gene3D" id="2.30.29.30">
    <property type="entry name" value="Pleckstrin-homology domain (PH domain)/Phosphotyrosine-binding domain (PTB)"/>
    <property type="match status" value="1"/>
</dbReference>
<evidence type="ECO:0000256" key="2">
    <source>
        <dbReference type="ARBA" id="ARBA00022658"/>
    </source>
</evidence>
<evidence type="ECO:0000256" key="1">
    <source>
        <dbReference type="ARBA" id="ARBA00022553"/>
    </source>
</evidence>
<dbReference type="PANTHER" id="PTHR46572">
    <property type="entry name" value="RHO1 GDP-GTP EXCHANGE PROTEIN 1-RELATED"/>
    <property type="match status" value="1"/>
</dbReference>
<keyword evidence="2" id="KW-0344">Guanine-nucleotide releasing factor</keyword>
<dbReference type="Gene3D" id="1.10.10.10">
    <property type="entry name" value="Winged helix-like DNA-binding domain superfamily/Winged helix DNA-binding domain"/>
    <property type="match status" value="1"/>
</dbReference>
<dbReference type="EMBL" id="KB908833">
    <property type="protein sequence ID" value="EOA83294.1"/>
    <property type="molecule type" value="Genomic_DNA"/>
</dbReference>
<feature type="domain" description="DH" evidence="4">
    <location>
        <begin position="544"/>
        <end position="733"/>
    </location>
</feature>
<feature type="compositionally biased region" description="Polar residues" evidence="3">
    <location>
        <begin position="42"/>
        <end position="52"/>
    </location>
</feature>
<dbReference type="Pfam" id="PF00610">
    <property type="entry name" value="DEP"/>
    <property type="match status" value="1"/>
</dbReference>
<dbReference type="GO" id="GO:0035556">
    <property type="term" value="P:intracellular signal transduction"/>
    <property type="evidence" value="ECO:0007669"/>
    <property type="project" value="InterPro"/>
</dbReference>
<feature type="compositionally biased region" description="Low complexity" evidence="3">
    <location>
        <begin position="328"/>
        <end position="358"/>
    </location>
</feature>
<dbReference type="Pfam" id="PF15405">
    <property type="entry name" value="PH_5"/>
    <property type="match status" value="1"/>
</dbReference>
<gene>
    <name evidence="6" type="ORF">SETTUDRAFT_164714</name>
</gene>
<evidence type="ECO:0000313" key="6">
    <source>
        <dbReference type="EMBL" id="EOA83294.1"/>
    </source>
</evidence>
<dbReference type="InterPro" id="IPR011993">
    <property type="entry name" value="PH-like_dom_sf"/>
</dbReference>
<evidence type="ECO:0000313" key="7">
    <source>
        <dbReference type="Proteomes" id="UP000016935"/>
    </source>
</evidence>
<keyword evidence="7" id="KW-1185">Reference proteome</keyword>
<sequence>MADYGNQQRPDYARGPNHGQPTGARETAFTNIFGASPAMAGRSQTMTSQSHRNIPDRAATMSSQTADMMQRAPPIRQPVNGYDRRPHPQYDPRTGPGLGEQRPIDPPNGFNRPMPNGYGQSPRFPDGPQQPQRQPQPQYLPQPLRPERQPYGQPRRFDPRTSPPGQPPYNKPIPNRFPGHPGPAMNSDPYRSQSLALNPRPQFTPGGPSHPSQANTFRQQPYMNHMARTTAQGRVVPERPDERTMSMTSYTRDPEHTQTMSGRIIPNRRRESGDSEQSSGNAGMPPNSRSVSQGSMPSQSRTMSMASTIVPPSERTSTMTSISSRPDSSQTLASSSSNNRTSNQSMNSLAPAQQMPAAQRRAPLVYPALLSRVADTFQDRVALSEKEKDGLVYKSAFTGADAVDLISFIIKTTDRNLALLLGRSLDAQKFFHDVTYAHRLRDSTNEIYQFRETMVEDKSEINGVFTLLTECYSPTCTRDRLCYSIACPRRLEQQARLNMRIQPGLKREESRASLHEDKDQEEQKLWINTVPKEISDSVSEKEQKRQEVISELMYTERDFVKDLEYLRDFWMKPLRNPATSPIPEHRREKFVRTVFSNCQEVYMVNSRMAEQLTRRQQKEAVVRNIGDIFLEYVPHFAPFIKYGANQLFGKYEFEHEKRTNAAFAKFVDEVERMKESRKLELNGYLTKPTTRLARYPLLLENIAKYTADDNPDKEDIPKVISIIKDTLSKVNIESGKAENHFNLMQLNKDLKFRPGEFVDLKLTDENRQLVFKGTLKKTPTETTGDITCYLFDHAVLLVRAKTVNKREEQKVYKKPIPLELLVITQMEEVNPKLGIAKRPSANLIAGKAIAAATPKNNDPKQQGYPITFKHLGKGGYELTLFASTPISQQKWMEHIDAQQRSLRERSNIFTKTIVNEGFFSPTIRVTCAVPLDGGRKLALGTDAGVYIVERKPKDASIRPRRVLDCKGVTQIEVLEQHAIVLVLADKTLYSYSTDALEPDESQAMVKRPRKICHANFFKAGICMGQQLVAAVKTSALSTTIKVYEPKEQMGNKNKKSGFAKMMLSTGGADQLKPYKEFYIPTESTSMHFLRSKLCVGCARGFEVVSLETLETQSLLDQADTSLDFVVRKENIKPIHLERMASEFLLCYADYSFFVNRNGWRARPDWKIIWEGTPQAFAIFNPYILAFEPSFIEIRHMESGGLVHIITGKNIRWLHTSTREILYSYEDELGNDVIASLDFWQTANGNKQSLDVQRAFEKS</sequence>
<dbReference type="InterPro" id="IPR052233">
    <property type="entry name" value="Rho-type_GEFs"/>
</dbReference>
<dbReference type="OrthoDB" id="2272012at2759"/>
<dbReference type="SUPFAM" id="SSF50729">
    <property type="entry name" value="PH domain-like"/>
    <property type="match status" value="1"/>
</dbReference>
<feature type="domain" description="CNH" evidence="5">
    <location>
        <begin position="922"/>
        <end position="1220"/>
    </location>
</feature>
<dbReference type="Pfam" id="PF00780">
    <property type="entry name" value="CNH"/>
    <property type="match status" value="1"/>
</dbReference>
<dbReference type="Pfam" id="PF00621">
    <property type="entry name" value="RhoGEF"/>
    <property type="match status" value="1"/>
</dbReference>
<dbReference type="InterPro" id="IPR036390">
    <property type="entry name" value="WH_DNA-bd_sf"/>
</dbReference>
<evidence type="ECO:0000256" key="3">
    <source>
        <dbReference type="SAM" id="MobiDB-lite"/>
    </source>
</evidence>
<feature type="compositionally biased region" description="Polar residues" evidence="3">
    <location>
        <begin position="245"/>
        <end position="261"/>
    </location>
</feature>
<dbReference type="PROSITE" id="PS50010">
    <property type="entry name" value="DH_2"/>
    <property type="match status" value="1"/>
</dbReference>
<dbReference type="InterPro" id="IPR001180">
    <property type="entry name" value="CNH_dom"/>
</dbReference>
<feature type="compositionally biased region" description="Pro residues" evidence="3">
    <location>
        <begin position="161"/>
        <end position="171"/>
    </location>
</feature>
<keyword evidence="1" id="KW-0597">Phosphoprotein</keyword>
<feature type="compositionally biased region" description="Polar residues" evidence="3">
    <location>
        <begin position="314"/>
        <end position="327"/>
    </location>
</feature>
<name>R0K0T2_EXST2</name>
<protein>
    <submittedName>
        <fullName evidence="6">Uncharacterized protein</fullName>
    </submittedName>
</protein>
<dbReference type="Proteomes" id="UP000016935">
    <property type="component" value="Unassembled WGS sequence"/>
</dbReference>
<dbReference type="eggNOG" id="KOG4305">
    <property type="taxonomic scope" value="Eukaryota"/>
</dbReference>
<dbReference type="SUPFAM" id="SSF48065">
    <property type="entry name" value="DBL homology domain (DH-domain)"/>
    <property type="match status" value="1"/>
</dbReference>
<dbReference type="SMART" id="SM00049">
    <property type="entry name" value="DEP"/>
    <property type="match status" value="1"/>
</dbReference>
<feature type="compositionally biased region" description="Polar residues" evidence="3">
    <location>
        <begin position="210"/>
        <end position="232"/>
    </location>
</feature>
<reference evidence="6 7" key="2">
    <citation type="journal article" date="2013" name="PLoS Genet.">
        <title>Comparative genome structure, secondary metabolite, and effector coding capacity across Cochliobolus pathogens.</title>
        <authorList>
            <person name="Condon B.J."/>
            <person name="Leng Y."/>
            <person name="Wu D."/>
            <person name="Bushley K.E."/>
            <person name="Ohm R.A."/>
            <person name="Otillar R."/>
            <person name="Martin J."/>
            <person name="Schackwitz W."/>
            <person name="Grimwood J."/>
            <person name="MohdZainudin N."/>
            <person name="Xue C."/>
            <person name="Wang R."/>
            <person name="Manning V.A."/>
            <person name="Dhillon B."/>
            <person name="Tu Z.J."/>
            <person name="Steffenson B.J."/>
            <person name="Salamov A."/>
            <person name="Sun H."/>
            <person name="Lowry S."/>
            <person name="LaButti K."/>
            <person name="Han J."/>
            <person name="Copeland A."/>
            <person name="Lindquist E."/>
            <person name="Barry K."/>
            <person name="Schmutz J."/>
            <person name="Baker S.E."/>
            <person name="Ciuffetti L.M."/>
            <person name="Grigoriev I.V."/>
            <person name="Zhong S."/>
            <person name="Turgeon B.G."/>
        </authorList>
    </citation>
    <scope>NUCLEOTIDE SEQUENCE [LARGE SCALE GENOMIC DNA]</scope>
    <source>
        <strain evidence="7">28A</strain>
    </source>
</reference>
<dbReference type="HOGENOM" id="CLU_001251_6_0_1"/>
<evidence type="ECO:0000259" key="5">
    <source>
        <dbReference type="PROSITE" id="PS50219"/>
    </source>
</evidence>
<dbReference type="PANTHER" id="PTHR46572:SF2">
    <property type="entry name" value="RHO1 GDP-GTP EXCHANGE PROTEIN 1-RELATED"/>
    <property type="match status" value="1"/>
</dbReference>
<proteinExistence type="predicted"/>
<feature type="compositionally biased region" description="Polar residues" evidence="3">
    <location>
        <begin position="275"/>
        <end position="307"/>
    </location>
</feature>
<dbReference type="Gene3D" id="1.20.900.10">
    <property type="entry name" value="Dbl homology (DH) domain"/>
    <property type="match status" value="1"/>
</dbReference>
<dbReference type="STRING" id="671987.R0K0T2"/>
<dbReference type="CDD" id="cd04435">
    <property type="entry name" value="DEP_fRom2"/>
    <property type="match status" value="1"/>
</dbReference>
<dbReference type="InterPro" id="IPR000219">
    <property type="entry name" value="DH_dom"/>
</dbReference>
<feature type="region of interest" description="Disordered" evidence="3">
    <location>
        <begin position="1"/>
        <end position="358"/>
    </location>
</feature>
<dbReference type="InterPro" id="IPR041675">
    <property type="entry name" value="PH_5"/>
</dbReference>
<dbReference type="SMART" id="SM00036">
    <property type="entry name" value="CNH"/>
    <property type="match status" value="1"/>
</dbReference>
<dbReference type="GO" id="GO:0005085">
    <property type="term" value="F:guanyl-nucleotide exchange factor activity"/>
    <property type="evidence" value="ECO:0007669"/>
    <property type="project" value="UniProtKB-KW"/>
</dbReference>
<dbReference type="SUPFAM" id="SSF46785">
    <property type="entry name" value="Winged helix' DNA-binding domain"/>
    <property type="match status" value="1"/>
</dbReference>
<dbReference type="InterPro" id="IPR000591">
    <property type="entry name" value="DEP_dom"/>
</dbReference>
<organism evidence="6 7">
    <name type="scientific">Exserohilum turcicum (strain 28A)</name>
    <name type="common">Northern leaf blight fungus</name>
    <name type="synonym">Setosphaeria turcica</name>
    <dbReference type="NCBI Taxonomy" id="671987"/>
    <lineage>
        <taxon>Eukaryota</taxon>
        <taxon>Fungi</taxon>
        <taxon>Dikarya</taxon>
        <taxon>Ascomycota</taxon>
        <taxon>Pezizomycotina</taxon>
        <taxon>Dothideomycetes</taxon>
        <taxon>Pleosporomycetidae</taxon>
        <taxon>Pleosporales</taxon>
        <taxon>Pleosporineae</taxon>
        <taxon>Pleosporaceae</taxon>
        <taxon>Exserohilum</taxon>
    </lineage>
</organism>
<dbReference type="InterPro" id="IPR035899">
    <property type="entry name" value="DBL_dom_sf"/>
</dbReference>
<dbReference type="GeneID" id="19399215"/>
<dbReference type="CDD" id="cd00160">
    <property type="entry name" value="RhoGEF"/>
    <property type="match status" value="1"/>
</dbReference>